<evidence type="ECO:0000313" key="2">
    <source>
        <dbReference type="Proteomes" id="UP000223606"/>
    </source>
</evidence>
<evidence type="ECO:0000313" key="1">
    <source>
        <dbReference type="EMBL" id="SON56224.1"/>
    </source>
</evidence>
<keyword evidence="1" id="KW-0969">Cilium</keyword>
<protein>
    <submittedName>
        <fullName evidence="1">This family includes the FlgN protein and export chaperone involved in flagellar synthesis</fullName>
    </submittedName>
</protein>
<keyword evidence="1" id="KW-0282">Flagellum</keyword>
<dbReference type="KEGG" id="hdi:HDIA_2683"/>
<keyword evidence="1" id="KW-0966">Cell projection</keyword>
<sequence length="165" mass="18037">MTMSGQDRNGQSPRYQPITSSSDAQNLIAAFSNSMTQLSDLLEREADLVRSGKLKAAGELASVKQEMAGTYVNLMLETKAQVEKLGQYAPVQVQKLRKQHHLFKANLQVNMAVIATAHEIAEDLMRQTARAVEKTNRPQLYGAPMMPQSARAADGACGIAFDQSL</sequence>
<keyword evidence="2" id="KW-1185">Reference proteome</keyword>
<dbReference type="RefSeq" id="WP_099556634.1">
    <property type="nucleotide sequence ID" value="NZ_LT960614.1"/>
</dbReference>
<gene>
    <name evidence="1" type="primary">flgN</name>
    <name evidence="1" type="ORF">HDIA_2683</name>
</gene>
<dbReference type="AlphaFoldDB" id="A0A2C9D7B8"/>
<reference evidence="2" key="1">
    <citation type="submission" date="2017-09" db="EMBL/GenBank/DDBJ databases">
        <title>Genome sequence of Nannocystis excedens DSM 71.</title>
        <authorList>
            <person name="Blom J."/>
        </authorList>
    </citation>
    <scope>NUCLEOTIDE SEQUENCE [LARGE SCALE GENOMIC DNA]</scope>
    <source>
        <strain evidence="2">type strain: E19</strain>
    </source>
</reference>
<proteinExistence type="predicted"/>
<dbReference type="EMBL" id="LT960614">
    <property type="protein sequence ID" value="SON56224.1"/>
    <property type="molecule type" value="Genomic_DNA"/>
</dbReference>
<accession>A0A2C9D7B8</accession>
<dbReference type="Proteomes" id="UP000223606">
    <property type="component" value="Chromosome 1"/>
</dbReference>
<organism evidence="1 2">
    <name type="scientific">Hartmannibacter diazotrophicus</name>
    <dbReference type="NCBI Taxonomy" id="1482074"/>
    <lineage>
        <taxon>Bacteria</taxon>
        <taxon>Pseudomonadati</taxon>
        <taxon>Pseudomonadota</taxon>
        <taxon>Alphaproteobacteria</taxon>
        <taxon>Hyphomicrobiales</taxon>
        <taxon>Pleomorphomonadaceae</taxon>
        <taxon>Hartmannibacter</taxon>
    </lineage>
</organism>
<dbReference type="OrthoDB" id="7677847at2"/>
<name>A0A2C9D7B8_9HYPH</name>